<evidence type="ECO:0000256" key="6">
    <source>
        <dbReference type="ARBA" id="ARBA00022723"/>
    </source>
</evidence>
<feature type="binding site" description="covalent" evidence="10">
    <location>
        <position position="336"/>
    </location>
    <ligand>
        <name>heme</name>
        <dbReference type="ChEBI" id="CHEBI:30413"/>
        <label>4</label>
    </ligand>
</feature>
<dbReference type="InterPro" id="IPR036280">
    <property type="entry name" value="Multihaem_cyt_sf"/>
</dbReference>
<dbReference type="GO" id="GO:0019684">
    <property type="term" value="P:photosynthesis, light reaction"/>
    <property type="evidence" value="ECO:0007669"/>
    <property type="project" value="InterPro"/>
</dbReference>
<evidence type="ECO:0000256" key="11">
    <source>
        <dbReference type="PIRSR" id="PIRSR000017-2"/>
    </source>
</evidence>
<comment type="PTM">
    <text evidence="9 10">Binds 4 heme groups per subunit.</text>
</comment>
<evidence type="ECO:0000313" key="13">
    <source>
        <dbReference type="EMBL" id="QPH54195.1"/>
    </source>
</evidence>
<feature type="binding site" description="axial binding residue" evidence="11">
    <location>
        <position position="132"/>
    </location>
    <ligand>
        <name>heme</name>
        <dbReference type="ChEBI" id="CHEBI:30413"/>
        <label>1</label>
    </ligand>
    <ligandPart>
        <name>Fe</name>
        <dbReference type="ChEBI" id="CHEBI:18248"/>
    </ligandPart>
</feature>
<dbReference type="RefSeq" id="WP_196103404.1">
    <property type="nucleotide sequence ID" value="NZ_CP064942.1"/>
</dbReference>
<evidence type="ECO:0000313" key="14">
    <source>
        <dbReference type="Proteomes" id="UP000594800"/>
    </source>
</evidence>
<feature type="transmembrane region" description="Helical" evidence="12">
    <location>
        <begin position="21"/>
        <end position="41"/>
    </location>
</feature>
<dbReference type="AlphaFoldDB" id="A0A7S9LT18"/>
<reference evidence="13 14" key="1">
    <citation type="submission" date="2020-11" db="EMBL/GenBank/DDBJ databases">
        <title>Description of Pontivivens ytuae sp. nov. isolated from deep sea sediment of Mariana Trench.</title>
        <authorList>
            <person name="Wang Z."/>
            <person name="Sun Q.-L."/>
            <person name="Xu X.-D."/>
            <person name="Tang Y.-Z."/>
            <person name="Zhang J."/>
        </authorList>
    </citation>
    <scope>NUCLEOTIDE SEQUENCE [LARGE SCALE GENOMIC DNA]</scope>
    <source>
        <strain evidence="13 14">MT2928</strain>
    </source>
</reference>
<feature type="binding site" description="covalent" evidence="10">
    <location>
        <position position="182"/>
    </location>
    <ligand>
        <name>heme</name>
        <dbReference type="ChEBI" id="CHEBI:30413"/>
        <label>2</label>
    </ligand>
</feature>
<evidence type="ECO:0000256" key="10">
    <source>
        <dbReference type="PIRSR" id="PIRSR000017-1"/>
    </source>
</evidence>
<feature type="binding site" description="axial binding residue" evidence="11">
    <location>
        <position position="264"/>
    </location>
    <ligand>
        <name>heme</name>
        <dbReference type="ChEBI" id="CHEBI:30413"/>
        <label>3</label>
    </ligand>
    <ligandPart>
        <name>Fe</name>
        <dbReference type="ChEBI" id="CHEBI:18248"/>
    </ligandPart>
</feature>
<evidence type="ECO:0000256" key="2">
    <source>
        <dbReference type="ARBA" id="ARBA00015978"/>
    </source>
</evidence>
<evidence type="ECO:0000256" key="9">
    <source>
        <dbReference type="PIRNR" id="PIRNR000017"/>
    </source>
</evidence>
<evidence type="ECO:0000256" key="12">
    <source>
        <dbReference type="SAM" id="Phobius"/>
    </source>
</evidence>
<keyword evidence="12" id="KW-1133">Transmembrane helix</keyword>
<accession>A0A7S9LT18</accession>
<feature type="binding site" description="axial binding residue" evidence="11">
    <location>
        <position position="183"/>
    </location>
    <ligand>
        <name>heme</name>
        <dbReference type="ChEBI" id="CHEBI:30413"/>
        <label>2</label>
    </ligand>
    <ligandPart>
        <name>Fe</name>
        <dbReference type="ChEBI" id="CHEBI:18248"/>
    </ligandPart>
</feature>
<comment type="function">
    <text evidence="1 9">The reaction center of purple bacteria contains a tightly bound cytochrome molecule which re-reduces the photo oxidized primary electron donor.</text>
</comment>
<organism evidence="13 14">
    <name type="scientific">Pontivivens ytuae</name>
    <dbReference type="NCBI Taxonomy" id="2789856"/>
    <lineage>
        <taxon>Bacteria</taxon>
        <taxon>Pseudomonadati</taxon>
        <taxon>Pseudomonadota</taxon>
        <taxon>Alphaproteobacteria</taxon>
        <taxon>Rhodobacterales</taxon>
        <taxon>Paracoccaceae</taxon>
        <taxon>Pontivivens</taxon>
    </lineage>
</organism>
<keyword evidence="5 9" id="KW-0349">Heme</keyword>
<feature type="binding site" description="covalent" evidence="10">
    <location>
        <position position="179"/>
    </location>
    <ligand>
        <name>heme</name>
        <dbReference type="ChEBI" id="CHEBI:30413"/>
        <label>2</label>
    </ligand>
</feature>
<dbReference type="PIRSF" id="PIRSF000017">
    <property type="entry name" value="RC_cytochrome"/>
    <property type="match status" value="1"/>
</dbReference>
<sequence length="368" mass="40461">MFKLNWYEKWAKDNPKDVWGPAFLIGSVGGAVVVAALLVAWGQPLPTESLQTGPRGTGLSVVKFESEALPIEEWQEAYYTEPPYEVGEDEPLAGEIYENVQVLGDLSDGNFNRLMAAITEWVSPEQGCAYCHGEDGNFASDDMYTKVVSRRMIQMTMHINENWGIHVGEAADGGPGVNCYTCHRGQNVPNGIWFDIMPVNDAVAGWAAAQNRATSQSQFTSLPSDALQSYLADYEVIAVHDLESRVPNEGTASIQDTERTYSLMNYFSNSLAVNCTYCHNSRAFYDYDQVTPQHATAQLGIAMVQELNIDYLIPLEDEYPPERLGPVNADAPKAACMTCHQGAPKPLGGINMISDWPELATSGPPVYE</sequence>
<dbReference type="Proteomes" id="UP000594800">
    <property type="component" value="Chromosome"/>
</dbReference>
<gene>
    <name evidence="13" type="ORF">I0K15_20900</name>
</gene>
<evidence type="ECO:0000256" key="5">
    <source>
        <dbReference type="ARBA" id="ARBA00022617"/>
    </source>
</evidence>
<name>A0A7S9LT18_9RHOB</name>
<keyword evidence="9" id="KW-0674">Reaction center</keyword>
<protein>
    <recommendedName>
        <fullName evidence="2 9">Photosynthetic reaction center cytochrome c subunit</fullName>
    </recommendedName>
</protein>
<dbReference type="SUPFAM" id="SSF48695">
    <property type="entry name" value="Multiheme cytochromes"/>
    <property type="match status" value="1"/>
</dbReference>
<evidence type="ECO:0000256" key="3">
    <source>
        <dbReference type="ARBA" id="ARBA00022448"/>
    </source>
</evidence>
<feature type="binding site" description="covalent" evidence="10">
    <location>
        <position position="275"/>
    </location>
    <ligand>
        <name>heme</name>
        <dbReference type="ChEBI" id="CHEBI:30413"/>
        <label>3</label>
    </ligand>
</feature>
<dbReference type="Pfam" id="PF02276">
    <property type="entry name" value="CytoC_RC"/>
    <property type="match status" value="1"/>
</dbReference>
<keyword evidence="14" id="KW-1185">Reference proteome</keyword>
<feature type="binding site" description="axial binding residue" evidence="11">
    <location>
        <position position="279"/>
    </location>
    <ligand>
        <name>heme</name>
        <dbReference type="ChEBI" id="CHEBI:30413"/>
        <label>3</label>
    </ligand>
    <ligandPart>
        <name>Fe</name>
        <dbReference type="ChEBI" id="CHEBI:18248"/>
    </ligandPart>
</feature>
<dbReference type="NCBIfam" id="NF040706">
    <property type="entry name" value="photo_cyt_PufC"/>
    <property type="match status" value="1"/>
</dbReference>
<keyword evidence="8 9" id="KW-0408">Iron</keyword>
<feature type="binding site" description="axial binding residue" evidence="11">
    <location>
        <position position="152"/>
    </location>
    <ligand>
        <name>heme</name>
        <dbReference type="ChEBI" id="CHEBI:30413"/>
        <label>2</label>
    </ligand>
    <ligandPart>
        <name>Fe</name>
        <dbReference type="ChEBI" id="CHEBI:18248"/>
    </ligandPart>
</feature>
<feature type="binding site" description="axial binding residue" evidence="11">
    <location>
        <position position="166"/>
    </location>
    <ligand>
        <name>heme</name>
        <dbReference type="ChEBI" id="CHEBI:30413"/>
        <label>4</label>
    </ligand>
    <ligandPart>
        <name>Fe</name>
        <dbReference type="ChEBI" id="CHEBI:18248"/>
    </ligandPart>
</feature>
<dbReference type="GO" id="GO:0009055">
    <property type="term" value="F:electron transfer activity"/>
    <property type="evidence" value="ECO:0007669"/>
    <property type="project" value="InterPro"/>
</dbReference>
<keyword evidence="7 9" id="KW-0249">Electron transport</keyword>
<feature type="binding site" description="covalent" evidence="10">
    <location>
        <position position="278"/>
    </location>
    <ligand>
        <name>heme</name>
        <dbReference type="ChEBI" id="CHEBI:30413"/>
        <label>3</label>
    </ligand>
</feature>
<evidence type="ECO:0000256" key="8">
    <source>
        <dbReference type="ARBA" id="ARBA00023004"/>
    </source>
</evidence>
<keyword evidence="6 9" id="KW-0479">Metal-binding</keyword>
<feature type="binding site" description="covalent" evidence="10">
    <location>
        <position position="128"/>
    </location>
    <ligand>
        <name>heme</name>
        <dbReference type="ChEBI" id="CHEBI:30413"/>
        <label>1</label>
    </ligand>
</feature>
<feature type="binding site" description="covalent" evidence="10">
    <location>
        <position position="339"/>
    </location>
    <ligand>
        <name>heme</name>
        <dbReference type="ChEBI" id="CHEBI:30413"/>
        <label>4</label>
    </ligand>
</feature>
<keyword evidence="3 9" id="KW-0813">Transport</keyword>
<dbReference type="GO" id="GO:0030077">
    <property type="term" value="C:plasma membrane light-harvesting complex"/>
    <property type="evidence" value="ECO:0007669"/>
    <property type="project" value="InterPro"/>
</dbReference>
<dbReference type="Gene3D" id="1.10.468.10">
    <property type="entry name" value="Photosynthetic Reaction Center, subunit C, domain 2"/>
    <property type="match status" value="2"/>
</dbReference>
<dbReference type="InterPro" id="IPR003158">
    <property type="entry name" value="Photosyn_RC_cyt_c-su"/>
</dbReference>
<dbReference type="CDD" id="cd09224">
    <property type="entry name" value="CytoC_RC"/>
    <property type="match status" value="1"/>
</dbReference>
<keyword evidence="12" id="KW-0472">Membrane</keyword>
<dbReference type="KEGG" id="poz:I0K15_20900"/>
<feature type="binding site" description="covalent" evidence="10">
    <location>
        <position position="131"/>
    </location>
    <ligand>
        <name>heme</name>
        <dbReference type="ChEBI" id="CHEBI:30413"/>
        <label>1</label>
    </ligand>
</feature>
<evidence type="ECO:0000256" key="1">
    <source>
        <dbReference type="ARBA" id="ARBA00003196"/>
    </source>
</evidence>
<dbReference type="InterPro" id="IPR023119">
    <property type="entry name" value="Multihaem_cyt_PRC_cyt_su-like"/>
</dbReference>
<keyword evidence="12" id="KW-0812">Transmembrane</keyword>
<feature type="binding site" description="axial binding residue" evidence="11">
    <location>
        <position position="115"/>
    </location>
    <ligand>
        <name>heme</name>
        <dbReference type="ChEBI" id="CHEBI:30413"/>
        <label>1</label>
    </ligand>
    <ligandPart>
        <name>Fe</name>
        <dbReference type="ChEBI" id="CHEBI:18248"/>
    </ligandPart>
</feature>
<keyword evidence="4 9" id="KW-0602">Photosynthesis</keyword>
<feature type="binding site" description="axial binding residue" evidence="11">
    <location>
        <position position="340"/>
    </location>
    <ligand>
        <name>heme</name>
        <dbReference type="ChEBI" id="CHEBI:30413"/>
        <label>4</label>
    </ligand>
    <ligandPart>
        <name>Fe</name>
        <dbReference type="ChEBI" id="CHEBI:18248"/>
    </ligandPart>
</feature>
<dbReference type="EMBL" id="CP064942">
    <property type="protein sequence ID" value="QPH54195.1"/>
    <property type="molecule type" value="Genomic_DNA"/>
</dbReference>
<dbReference type="GO" id="GO:0020037">
    <property type="term" value="F:heme binding"/>
    <property type="evidence" value="ECO:0007669"/>
    <property type="project" value="InterPro"/>
</dbReference>
<evidence type="ECO:0000256" key="4">
    <source>
        <dbReference type="ARBA" id="ARBA00022531"/>
    </source>
</evidence>
<proteinExistence type="predicted"/>
<evidence type="ECO:0000256" key="7">
    <source>
        <dbReference type="ARBA" id="ARBA00022982"/>
    </source>
</evidence>
<dbReference type="GO" id="GO:0005506">
    <property type="term" value="F:iron ion binding"/>
    <property type="evidence" value="ECO:0007669"/>
    <property type="project" value="InterPro"/>
</dbReference>